<sequence length="443" mass="49937">MEKLTLLTLVGFSFIVKTGQGAYCNGKPSPDAQQNLNPISTGPPQLLRTVPNGKVYIVGEGEDSFKIVHVWGTPYEMGYAQGTLMKEETNHFLDDVWTYLEEQIIEAINSTVHIFKPWFLQDVANFGLDEALDLEIAITRRYTGEYFFEEARGLSDASGVDVMRILRIHMIGELTKGDCSMFGAWGNAVLKKGSLLQLRALDWNTDGPFKDYPQVTVYHPSDPKYGHAFANIGWTGWFGSITGYSSQRLAISEIGVSYPDDTFGRESRFGIPFTFILRDILQFDNTLYDAEKRMSTAHRTCDLILGVGDGKMQAFRGVEYSAAVANFMDDTNMMPEADWHPKIKNAVYWGMDWLCPGYSEVLARQLNKHYGNLTAEITIRDIVSIVQSGSLHIAVYDFDNNLVYVANARATYESGPLNAYDRDRSRDFVHLRRTLLLIQSGRL</sequence>
<dbReference type="EMBL" id="JBJQND010000014">
    <property type="protein sequence ID" value="KAL3855276.1"/>
    <property type="molecule type" value="Genomic_DNA"/>
</dbReference>
<evidence type="ECO:0000313" key="3">
    <source>
        <dbReference type="Proteomes" id="UP001634394"/>
    </source>
</evidence>
<reference evidence="2 3" key="1">
    <citation type="submission" date="2024-11" db="EMBL/GenBank/DDBJ databases">
        <title>Chromosome-level genome assembly of the freshwater bivalve Anodonta woodiana.</title>
        <authorList>
            <person name="Chen X."/>
        </authorList>
    </citation>
    <scope>NUCLEOTIDE SEQUENCE [LARGE SCALE GENOMIC DNA]</scope>
    <source>
        <strain evidence="2">MN2024</strain>
        <tissue evidence="2">Gills</tissue>
    </source>
</reference>
<dbReference type="PANTHER" id="PTHR35190">
    <property type="entry name" value="PROTEIN DCD1B"/>
    <property type="match status" value="1"/>
</dbReference>
<name>A0ABD3V0U1_SINWO</name>
<feature type="chain" id="PRO_5044840770" evidence="1">
    <location>
        <begin position="22"/>
        <end position="443"/>
    </location>
</feature>
<gene>
    <name evidence="2" type="ORF">ACJMK2_014492</name>
</gene>
<evidence type="ECO:0000313" key="2">
    <source>
        <dbReference type="EMBL" id="KAL3855276.1"/>
    </source>
</evidence>
<keyword evidence="3" id="KW-1185">Reference proteome</keyword>
<proteinExistence type="predicted"/>
<dbReference type="Gene3D" id="3.60.60.10">
    <property type="entry name" value="Penicillin V Acylase, Chain A"/>
    <property type="match status" value="1"/>
</dbReference>
<dbReference type="AlphaFoldDB" id="A0ABD3V0U1"/>
<organism evidence="2 3">
    <name type="scientific">Sinanodonta woodiana</name>
    <name type="common">Chinese pond mussel</name>
    <name type="synonym">Anodonta woodiana</name>
    <dbReference type="NCBI Taxonomy" id="1069815"/>
    <lineage>
        <taxon>Eukaryota</taxon>
        <taxon>Metazoa</taxon>
        <taxon>Spiralia</taxon>
        <taxon>Lophotrochozoa</taxon>
        <taxon>Mollusca</taxon>
        <taxon>Bivalvia</taxon>
        <taxon>Autobranchia</taxon>
        <taxon>Heteroconchia</taxon>
        <taxon>Palaeoheterodonta</taxon>
        <taxon>Unionida</taxon>
        <taxon>Unionoidea</taxon>
        <taxon>Unionidae</taxon>
        <taxon>Unioninae</taxon>
        <taxon>Sinanodonta</taxon>
    </lineage>
</organism>
<keyword evidence="1" id="KW-0732">Signal</keyword>
<feature type="signal peptide" evidence="1">
    <location>
        <begin position="1"/>
        <end position="21"/>
    </location>
</feature>
<comment type="caution">
    <text evidence="2">The sequence shown here is derived from an EMBL/GenBank/DDBJ whole genome shotgun (WGS) entry which is preliminary data.</text>
</comment>
<protein>
    <submittedName>
        <fullName evidence="2">Uncharacterized protein</fullName>
    </submittedName>
</protein>
<dbReference type="InterPro" id="IPR047803">
    <property type="entry name" value="DCD1A/B-like"/>
</dbReference>
<evidence type="ECO:0000256" key="1">
    <source>
        <dbReference type="SAM" id="SignalP"/>
    </source>
</evidence>
<dbReference type="Proteomes" id="UP001634394">
    <property type="component" value="Unassembled WGS sequence"/>
</dbReference>
<accession>A0ABD3V0U1</accession>
<dbReference type="PANTHER" id="PTHR35190:SF2">
    <property type="entry name" value="PROTEIN DCD1B"/>
    <property type="match status" value="1"/>
</dbReference>